<dbReference type="SUPFAM" id="SSF46984">
    <property type="entry name" value="Smac/diablo"/>
    <property type="match status" value="1"/>
</dbReference>
<reference evidence="2" key="1">
    <citation type="journal article" date="2023" name="bioRxiv">
        <title>Scaffold-level genome assemblies of two parasitoid biocontrol wasps reveal the parthenogenesis mechanism and an associated novel virus.</title>
        <authorList>
            <person name="Inwood S."/>
            <person name="Skelly J."/>
            <person name="Guhlin J."/>
            <person name="Harrop T."/>
            <person name="Goldson S."/>
            <person name="Dearden P."/>
        </authorList>
    </citation>
    <scope>NUCLEOTIDE SEQUENCE</scope>
    <source>
        <strain evidence="2">Irish</strain>
        <tissue evidence="2">Whole body</tissue>
    </source>
</reference>
<sequence length="199" mass="22868">MALRQAFRTLLKRSIPMTYGVGLLFAHCDENKLPNDEGKLVKLELPNVEKLSFDYLIKHSVIDTVNSTSQALTIAYSAIESTSKEYRALLSQLMSLMEDTLIYEVNDEHQDMIIAARCEMQNKKKILGQLISHMDYVQRMAEAVTIVSHSAGMDNLAMTLCERMDDAIKHKDREILTNKNLEQEYFNMEERCVKESQDK</sequence>
<accession>A0AA39KPN8</accession>
<gene>
    <name evidence="2" type="ORF">PV328_012266</name>
</gene>
<dbReference type="AlphaFoldDB" id="A0AA39KPN8"/>
<organism evidence="2 3">
    <name type="scientific">Microctonus aethiopoides</name>
    <dbReference type="NCBI Taxonomy" id="144406"/>
    <lineage>
        <taxon>Eukaryota</taxon>
        <taxon>Metazoa</taxon>
        <taxon>Ecdysozoa</taxon>
        <taxon>Arthropoda</taxon>
        <taxon>Hexapoda</taxon>
        <taxon>Insecta</taxon>
        <taxon>Pterygota</taxon>
        <taxon>Neoptera</taxon>
        <taxon>Endopterygota</taxon>
        <taxon>Hymenoptera</taxon>
        <taxon>Apocrita</taxon>
        <taxon>Ichneumonoidea</taxon>
        <taxon>Braconidae</taxon>
        <taxon>Euphorinae</taxon>
        <taxon>Microctonus</taxon>
    </lineage>
</organism>
<comment type="caution">
    <text evidence="2">The sequence shown here is derived from an EMBL/GenBank/DDBJ whole genome shotgun (WGS) entry which is preliminary data.</text>
</comment>
<dbReference type="GO" id="GO:0006915">
    <property type="term" value="P:apoptotic process"/>
    <property type="evidence" value="ECO:0007669"/>
    <property type="project" value="InterPro"/>
</dbReference>
<keyword evidence="3" id="KW-1185">Reference proteome</keyword>
<evidence type="ECO:0000313" key="2">
    <source>
        <dbReference type="EMBL" id="KAK0169270.1"/>
    </source>
</evidence>
<dbReference type="EMBL" id="JAQQBS010000813">
    <property type="protein sequence ID" value="KAK0169270.1"/>
    <property type="molecule type" value="Genomic_DNA"/>
</dbReference>
<dbReference type="GO" id="GO:0005739">
    <property type="term" value="C:mitochondrion"/>
    <property type="evidence" value="ECO:0007669"/>
    <property type="project" value="InterPro"/>
</dbReference>
<dbReference type="Proteomes" id="UP001168990">
    <property type="component" value="Unassembled WGS sequence"/>
</dbReference>
<protein>
    <submittedName>
        <fullName evidence="2">Uncharacterized protein</fullName>
    </submittedName>
</protein>
<dbReference type="InterPro" id="IPR009062">
    <property type="entry name" value="Smac/DIABLO-like_sf"/>
</dbReference>
<proteinExistence type="predicted"/>
<name>A0AA39KPN8_9HYME</name>
<dbReference type="Gene3D" id="1.20.58.70">
    <property type="match status" value="1"/>
</dbReference>
<evidence type="ECO:0000256" key="1">
    <source>
        <dbReference type="SAM" id="Coils"/>
    </source>
</evidence>
<keyword evidence="1" id="KW-0175">Coiled coil</keyword>
<evidence type="ECO:0000313" key="3">
    <source>
        <dbReference type="Proteomes" id="UP001168990"/>
    </source>
</evidence>
<feature type="coiled-coil region" evidence="1">
    <location>
        <begin position="171"/>
        <end position="198"/>
    </location>
</feature>
<reference evidence="2" key="2">
    <citation type="submission" date="2023-03" db="EMBL/GenBank/DDBJ databases">
        <authorList>
            <person name="Inwood S.N."/>
            <person name="Skelly J.G."/>
            <person name="Guhlin J."/>
            <person name="Harrop T.W.R."/>
            <person name="Goldson S.G."/>
            <person name="Dearden P.K."/>
        </authorList>
    </citation>
    <scope>NUCLEOTIDE SEQUENCE</scope>
    <source>
        <strain evidence="2">Irish</strain>
        <tissue evidence="2">Whole body</tissue>
    </source>
</reference>